<dbReference type="KEGG" id="nas:GCU68_15435"/>
<evidence type="ECO:0000256" key="1">
    <source>
        <dbReference type="ARBA" id="ARBA00001966"/>
    </source>
</evidence>
<dbReference type="PANTHER" id="PTHR11228:SF7">
    <property type="entry name" value="PQQA PEPTIDE CYCLASE"/>
    <property type="match status" value="1"/>
</dbReference>
<evidence type="ECO:0000256" key="5">
    <source>
        <dbReference type="ARBA" id="ARBA00023004"/>
    </source>
</evidence>
<dbReference type="NCBIfam" id="TIGR04347">
    <property type="entry name" value="pseudo_SAM_Halo"/>
    <property type="match status" value="1"/>
</dbReference>
<keyword evidence="6" id="KW-0411">Iron-sulfur</keyword>
<evidence type="ECO:0000256" key="2">
    <source>
        <dbReference type="ARBA" id="ARBA00022485"/>
    </source>
</evidence>
<dbReference type="SUPFAM" id="SSF102114">
    <property type="entry name" value="Radical SAM enzymes"/>
    <property type="match status" value="1"/>
</dbReference>
<protein>
    <submittedName>
        <fullName evidence="8">Pseudo-rSAM protein/SPASM domain protein</fullName>
    </submittedName>
</protein>
<gene>
    <name evidence="8" type="ORF">GCU68_15435</name>
</gene>
<comment type="cofactor">
    <cofactor evidence="1">
        <name>[4Fe-4S] cluster</name>
        <dbReference type="ChEBI" id="CHEBI:49883"/>
    </cofactor>
</comment>
<keyword evidence="9" id="KW-1185">Reference proteome</keyword>
<dbReference type="SFLD" id="SFLDG01067">
    <property type="entry name" value="SPASM/twitch_domain_containing"/>
    <property type="match status" value="1"/>
</dbReference>
<dbReference type="InterPro" id="IPR058240">
    <property type="entry name" value="rSAM_sf"/>
</dbReference>
<dbReference type="InterPro" id="IPR017200">
    <property type="entry name" value="PqqE-like"/>
</dbReference>
<dbReference type="Proteomes" id="UP000326170">
    <property type="component" value="Chromosome"/>
</dbReference>
<dbReference type="Pfam" id="PF04055">
    <property type="entry name" value="Radical_SAM"/>
    <property type="match status" value="1"/>
</dbReference>
<keyword evidence="4" id="KW-0479">Metal-binding</keyword>
<evidence type="ECO:0000256" key="6">
    <source>
        <dbReference type="ARBA" id="ARBA00023014"/>
    </source>
</evidence>
<evidence type="ECO:0000256" key="3">
    <source>
        <dbReference type="ARBA" id="ARBA00022691"/>
    </source>
</evidence>
<dbReference type="InterPro" id="IPR050377">
    <property type="entry name" value="Radical_SAM_PqqE_MftC-like"/>
</dbReference>
<dbReference type="GO" id="GO:0006783">
    <property type="term" value="P:heme biosynthetic process"/>
    <property type="evidence" value="ECO:0007669"/>
    <property type="project" value="TreeGrafter"/>
</dbReference>
<dbReference type="GO" id="GO:0046872">
    <property type="term" value="F:metal ion binding"/>
    <property type="evidence" value="ECO:0007669"/>
    <property type="project" value="UniProtKB-KW"/>
</dbReference>
<dbReference type="CDD" id="cd21123">
    <property type="entry name" value="SPASM_MftC-like"/>
    <property type="match status" value="1"/>
</dbReference>
<keyword evidence="3" id="KW-0949">S-adenosyl-L-methionine</keyword>
<keyword evidence="2" id="KW-0004">4Fe-4S</keyword>
<evidence type="ECO:0000256" key="4">
    <source>
        <dbReference type="ARBA" id="ARBA00022723"/>
    </source>
</evidence>
<dbReference type="SFLD" id="SFLDG01386">
    <property type="entry name" value="main_SPASM_domain-containing"/>
    <property type="match status" value="1"/>
</dbReference>
<sequence>MISISKLLCDLDAEGDGLRYDAAEGSSKPQISEDKQRRPVVVWNTTRRCNLYCSHCYAGADLESAPGEFSTAEAKAFLEDLADYGAPVILFSGGEPLVRDDLVELVDYAADLGLRPVLSSNGTLITREKAAALRDAGLQYAGISVDGLPERNDRFRGQEGAFDAAVRGIENCLDVGLKTGLRYTITEANAADLEGVVDLLAEKGLDRFCFYHLDYGGRGAEIADADLSKQAKRDAVDRVADLTLEYHDRGEEIETLLVGNYADAAFLVEYAREELGEKQAQVIYDYLERNGGDPTGERVADVDYTGNVHLTQFWQGYSLGNVRDRPFGEIWEDESNPLLEALRNREQYLMGKCADCQYQSICRGGSRLRALAATGDLFAPDPQCYLSDTEVRGTNSAVGAGAD</sequence>
<dbReference type="SMART" id="SM00729">
    <property type="entry name" value="Elp3"/>
    <property type="match status" value="1"/>
</dbReference>
<dbReference type="InterPro" id="IPR013785">
    <property type="entry name" value="Aldolase_TIM"/>
</dbReference>
<organism evidence="8 9">
    <name type="scientific">Natronorubrum aibiense</name>
    <dbReference type="NCBI Taxonomy" id="348826"/>
    <lineage>
        <taxon>Archaea</taxon>
        <taxon>Methanobacteriati</taxon>
        <taxon>Methanobacteriota</taxon>
        <taxon>Stenosarchaea group</taxon>
        <taxon>Halobacteria</taxon>
        <taxon>Halobacteriales</taxon>
        <taxon>Natrialbaceae</taxon>
        <taxon>Natronorubrum</taxon>
    </lineage>
</organism>
<dbReference type="InterPro" id="IPR007197">
    <property type="entry name" value="rSAM"/>
</dbReference>
<dbReference type="EMBL" id="CP045488">
    <property type="protein sequence ID" value="QFU83828.1"/>
    <property type="molecule type" value="Genomic_DNA"/>
</dbReference>
<dbReference type="CDD" id="cd01335">
    <property type="entry name" value="Radical_SAM"/>
    <property type="match status" value="1"/>
</dbReference>
<proteinExistence type="predicted"/>
<dbReference type="GO" id="GO:0003824">
    <property type="term" value="F:catalytic activity"/>
    <property type="evidence" value="ECO:0007669"/>
    <property type="project" value="InterPro"/>
</dbReference>
<dbReference type="PANTHER" id="PTHR11228">
    <property type="entry name" value="RADICAL SAM DOMAIN PROTEIN"/>
    <property type="match status" value="1"/>
</dbReference>
<dbReference type="PIRSF" id="PIRSF037420">
    <property type="entry name" value="PQQ_syn_pqqE"/>
    <property type="match status" value="1"/>
</dbReference>
<dbReference type="AlphaFoldDB" id="A0A5P9P6R5"/>
<dbReference type="GO" id="GO:0051539">
    <property type="term" value="F:4 iron, 4 sulfur cluster binding"/>
    <property type="evidence" value="ECO:0007669"/>
    <property type="project" value="UniProtKB-KW"/>
</dbReference>
<dbReference type="FunFam" id="3.20.20.70:FF:000325">
    <property type="entry name" value="Radical SAM domain protein"/>
    <property type="match status" value="1"/>
</dbReference>
<dbReference type="SFLD" id="SFLDS00029">
    <property type="entry name" value="Radical_SAM"/>
    <property type="match status" value="1"/>
</dbReference>
<reference evidence="8 9" key="1">
    <citation type="journal article" date="2007" name="Int. J. Syst. Evol. Microbiol.">
        <title>Natronorubrum sulfidifaciens sp. nov., an extremely haloalkaliphilic archaeon isolated from Aiding salt lake in Xin-Jiang, China.</title>
        <authorList>
            <person name="Cui H.L."/>
            <person name="Tohty D."/>
            <person name="Liu H.C."/>
            <person name="Liu S.J."/>
            <person name="Oren A."/>
            <person name="Zhou P.J."/>
        </authorList>
    </citation>
    <scope>NUCLEOTIDE SEQUENCE [LARGE SCALE GENOMIC DNA]</scope>
    <source>
        <strain evidence="8 9">7-3</strain>
    </source>
</reference>
<dbReference type="InterPro" id="IPR006638">
    <property type="entry name" value="Elp3/MiaA/NifB-like_rSAM"/>
</dbReference>
<dbReference type="RefSeq" id="WP_152943078.1">
    <property type="nucleotide sequence ID" value="NZ_CP045488.1"/>
</dbReference>
<dbReference type="OrthoDB" id="30736at2157"/>
<dbReference type="InterPro" id="IPR023885">
    <property type="entry name" value="4Fe4S-binding_SPASM_dom"/>
</dbReference>
<accession>A0A5P9P6R5</accession>
<name>A0A5P9P6R5_9EURY</name>
<evidence type="ECO:0000313" key="8">
    <source>
        <dbReference type="EMBL" id="QFU83828.1"/>
    </source>
</evidence>
<evidence type="ECO:0000313" key="9">
    <source>
        <dbReference type="Proteomes" id="UP000326170"/>
    </source>
</evidence>
<dbReference type="Gene3D" id="3.20.20.70">
    <property type="entry name" value="Aldolase class I"/>
    <property type="match status" value="1"/>
</dbReference>
<feature type="domain" description="Radical SAM core" evidence="7">
    <location>
        <begin position="35"/>
        <end position="249"/>
    </location>
</feature>
<dbReference type="GeneID" id="42302464"/>
<dbReference type="Pfam" id="PF13186">
    <property type="entry name" value="SPASM"/>
    <property type="match status" value="1"/>
</dbReference>
<keyword evidence="5" id="KW-0408">Iron</keyword>
<dbReference type="InterPro" id="IPR027626">
    <property type="entry name" value="Pseudo_SAM_Halo"/>
</dbReference>
<evidence type="ECO:0000259" key="7">
    <source>
        <dbReference type="PROSITE" id="PS51918"/>
    </source>
</evidence>
<dbReference type="NCBIfam" id="TIGR04085">
    <property type="entry name" value="rSAM_more_4Fe4S"/>
    <property type="match status" value="1"/>
</dbReference>
<dbReference type="PROSITE" id="PS51918">
    <property type="entry name" value="RADICAL_SAM"/>
    <property type="match status" value="1"/>
</dbReference>